<sequence>MRGAIGVQGRKSEKKCSDKEKALWQKKAEEQAAEIRRLKAEAGRAEKGLAQWGRIVDAILAQMALSHGAEVGENAFEIVLPTVRVFENGRDYKVTTTVAPDEKNYIIRVEKRE</sequence>
<comment type="caution">
    <text evidence="2">The sequence shown here is derived from an EMBL/GenBank/DDBJ whole genome shotgun (WGS) entry which is preliminary data.</text>
</comment>
<organism evidence="2">
    <name type="scientific">bioreactor metagenome</name>
    <dbReference type="NCBI Taxonomy" id="1076179"/>
    <lineage>
        <taxon>unclassified sequences</taxon>
        <taxon>metagenomes</taxon>
        <taxon>ecological metagenomes</taxon>
    </lineage>
</organism>
<name>A0A644ZQY7_9ZZZZ</name>
<evidence type="ECO:0000313" key="2">
    <source>
        <dbReference type="EMBL" id="MPM41053.1"/>
    </source>
</evidence>
<dbReference type="AlphaFoldDB" id="A0A644ZQY7"/>
<protein>
    <submittedName>
        <fullName evidence="2">Uncharacterized protein</fullName>
    </submittedName>
</protein>
<dbReference type="EMBL" id="VSSQ01009228">
    <property type="protein sequence ID" value="MPM41053.1"/>
    <property type="molecule type" value="Genomic_DNA"/>
</dbReference>
<keyword evidence="1" id="KW-0175">Coiled coil</keyword>
<reference evidence="2" key="1">
    <citation type="submission" date="2019-08" db="EMBL/GenBank/DDBJ databases">
        <authorList>
            <person name="Kucharzyk K."/>
            <person name="Murdoch R.W."/>
            <person name="Higgins S."/>
            <person name="Loffler F."/>
        </authorList>
    </citation>
    <scope>NUCLEOTIDE SEQUENCE</scope>
</reference>
<gene>
    <name evidence="2" type="ORF">SDC9_87702</name>
</gene>
<accession>A0A644ZQY7</accession>
<feature type="coiled-coil region" evidence="1">
    <location>
        <begin position="21"/>
        <end position="48"/>
    </location>
</feature>
<evidence type="ECO:0000256" key="1">
    <source>
        <dbReference type="SAM" id="Coils"/>
    </source>
</evidence>
<proteinExistence type="predicted"/>